<dbReference type="EMBL" id="CM037014">
    <property type="protein sequence ID" value="KAH7686943.1"/>
    <property type="molecule type" value="Genomic_DNA"/>
</dbReference>
<accession>A0ACB7WGL0</accession>
<protein>
    <submittedName>
        <fullName evidence="1">COBRA plant protein</fullName>
    </submittedName>
</protein>
<comment type="caution">
    <text evidence="1">The sequence shown here is derived from an EMBL/GenBank/DDBJ whole genome shotgun (WGS) entry which is preliminary data.</text>
</comment>
<evidence type="ECO:0000313" key="1">
    <source>
        <dbReference type="EMBL" id="KAH7686943.1"/>
    </source>
</evidence>
<evidence type="ECO:0000313" key="2">
    <source>
        <dbReference type="Proteomes" id="UP000827976"/>
    </source>
</evidence>
<organism evidence="1 2">
    <name type="scientific">Dioscorea alata</name>
    <name type="common">Purple yam</name>
    <dbReference type="NCBI Taxonomy" id="55571"/>
    <lineage>
        <taxon>Eukaryota</taxon>
        <taxon>Viridiplantae</taxon>
        <taxon>Streptophyta</taxon>
        <taxon>Embryophyta</taxon>
        <taxon>Tracheophyta</taxon>
        <taxon>Spermatophyta</taxon>
        <taxon>Magnoliopsida</taxon>
        <taxon>Liliopsida</taxon>
        <taxon>Dioscoreales</taxon>
        <taxon>Dioscoreaceae</taxon>
        <taxon>Dioscorea</taxon>
    </lineage>
</organism>
<proteinExistence type="predicted"/>
<keyword evidence="2" id="KW-1185">Reference proteome</keyword>
<dbReference type="Proteomes" id="UP000827976">
    <property type="component" value="Chromosome 4"/>
</dbReference>
<reference evidence="2" key="1">
    <citation type="journal article" date="2022" name="Nat. Commun.">
        <title>Chromosome evolution and the genetic basis of agronomically important traits in greater yam.</title>
        <authorList>
            <person name="Bredeson J.V."/>
            <person name="Lyons J.B."/>
            <person name="Oniyinde I.O."/>
            <person name="Okereke N.R."/>
            <person name="Kolade O."/>
            <person name="Nnabue I."/>
            <person name="Nwadili C.O."/>
            <person name="Hribova E."/>
            <person name="Parker M."/>
            <person name="Nwogha J."/>
            <person name="Shu S."/>
            <person name="Carlson J."/>
            <person name="Kariba R."/>
            <person name="Muthemba S."/>
            <person name="Knop K."/>
            <person name="Barton G.J."/>
            <person name="Sherwood A.V."/>
            <person name="Lopez-Montes A."/>
            <person name="Asiedu R."/>
            <person name="Jamnadass R."/>
            <person name="Muchugi A."/>
            <person name="Goodstein D."/>
            <person name="Egesi C.N."/>
            <person name="Featherston J."/>
            <person name="Asfaw A."/>
            <person name="Simpson G.G."/>
            <person name="Dolezel J."/>
            <person name="Hendre P.S."/>
            <person name="Van Deynze A."/>
            <person name="Kumar P.L."/>
            <person name="Obidiegwu J.E."/>
            <person name="Bhattacharjee R."/>
            <person name="Rokhsar D.S."/>
        </authorList>
    </citation>
    <scope>NUCLEOTIDE SEQUENCE [LARGE SCALE GENOMIC DNA]</scope>
    <source>
        <strain evidence="2">cv. TDa95/00328</strain>
    </source>
</reference>
<gene>
    <name evidence="1" type="ORF">IHE45_04G136800</name>
</gene>
<sequence>MEKINLFFWSFCFLQWFAGAYDPLDPNGNITVKWDFFDIRDEDGYVVTVTLYNNQLYRHIESPGWALGWTWPSEDEIILHMSGAEATKQGDCKRFKSDPLPHSCERSPVIVDLVPGVPYNLQTANCCKGGVISSLTQDPSKAISSFQMAVQSSVNFTATSGTFGSPSNFSIGVPGYTCSNNMALVEPTKFSTGNSQRIQQALMTWQVVCSFSQFRESNAPSCCVSLSSFYSDAIVNCPRCSCRCPHTGLAGNCYIDDEPDNKLQTPNGEGDGKVAVKCSEHMCPIQVHWHVKVNYKDYWRVKVTITNLNFFKNYSDWNLVLEHPNLQNITQIFSFSYQPLIVYPGTNDTGLFWGMPFYNTMLLEHGESGNVQTEMILHKDSRDFTFEGGWAFPRRVLFNGHECVMPSPETYPSLPKAAAATATASAAAVVPVASSIAHFLITVLLFL</sequence>
<name>A0ACB7WGL0_DIOAL</name>